<dbReference type="AlphaFoldDB" id="A0A7X0HFQ5"/>
<dbReference type="Pfam" id="PF20358">
    <property type="entry name" value="DUF6653"/>
    <property type="match status" value="1"/>
</dbReference>
<dbReference type="InterPro" id="IPR046595">
    <property type="entry name" value="DUF6653"/>
</dbReference>
<gene>
    <name evidence="2" type="ORF">HNQ79_003267</name>
</gene>
<evidence type="ECO:0000313" key="2">
    <source>
        <dbReference type="EMBL" id="MBB6436794.1"/>
    </source>
</evidence>
<feature type="transmembrane region" description="Helical" evidence="1">
    <location>
        <begin position="116"/>
        <end position="134"/>
    </location>
</feature>
<feature type="transmembrane region" description="Helical" evidence="1">
    <location>
        <begin position="90"/>
        <end position="110"/>
    </location>
</feature>
<sequence>MKSDLTIKLARVRRTVWARHASPWSAWSRWATTPLVLLPVWTRRWPHAAATTAWFALNPVVFPEPPDDRAWSTRAILGEEQWIADRPKDLALVVNASAAAASVVAVAAAYRRRPVAAASATGAQMALTLVYWELMTRYLGRRQRSAR</sequence>
<organism evidence="2 3">
    <name type="scientific">Streptomyces candidus</name>
    <dbReference type="NCBI Taxonomy" id="67283"/>
    <lineage>
        <taxon>Bacteria</taxon>
        <taxon>Bacillati</taxon>
        <taxon>Actinomycetota</taxon>
        <taxon>Actinomycetes</taxon>
        <taxon>Kitasatosporales</taxon>
        <taxon>Streptomycetaceae</taxon>
        <taxon>Streptomyces</taxon>
    </lineage>
</organism>
<keyword evidence="1" id="KW-1133">Transmembrane helix</keyword>
<proteinExistence type="predicted"/>
<name>A0A7X0HFQ5_9ACTN</name>
<dbReference type="RefSeq" id="WP_185031558.1">
    <property type="nucleotide sequence ID" value="NZ_BNBN01000010.1"/>
</dbReference>
<evidence type="ECO:0000313" key="3">
    <source>
        <dbReference type="Proteomes" id="UP000540423"/>
    </source>
</evidence>
<protein>
    <submittedName>
        <fullName evidence="2">Uncharacterized protein</fullName>
    </submittedName>
</protein>
<keyword evidence="1" id="KW-0812">Transmembrane</keyword>
<comment type="caution">
    <text evidence="2">The sequence shown here is derived from an EMBL/GenBank/DDBJ whole genome shotgun (WGS) entry which is preliminary data.</text>
</comment>
<keyword evidence="1" id="KW-0472">Membrane</keyword>
<evidence type="ECO:0000256" key="1">
    <source>
        <dbReference type="SAM" id="Phobius"/>
    </source>
</evidence>
<keyword evidence="3" id="KW-1185">Reference proteome</keyword>
<accession>A0A7X0HFQ5</accession>
<dbReference type="EMBL" id="JACHEM010000007">
    <property type="protein sequence ID" value="MBB6436794.1"/>
    <property type="molecule type" value="Genomic_DNA"/>
</dbReference>
<reference evidence="2 3" key="1">
    <citation type="submission" date="2020-08" db="EMBL/GenBank/DDBJ databases">
        <title>Genomic Encyclopedia of Type Strains, Phase IV (KMG-IV): sequencing the most valuable type-strain genomes for metagenomic binning, comparative biology and taxonomic classification.</title>
        <authorList>
            <person name="Goeker M."/>
        </authorList>
    </citation>
    <scope>NUCLEOTIDE SEQUENCE [LARGE SCALE GENOMIC DNA]</scope>
    <source>
        <strain evidence="2 3">DSM 40141</strain>
    </source>
</reference>
<dbReference type="Proteomes" id="UP000540423">
    <property type="component" value="Unassembled WGS sequence"/>
</dbReference>